<evidence type="ECO:0000313" key="2">
    <source>
        <dbReference type="Proteomes" id="UP000018849"/>
    </source>
</evidence>
<comment type="caution">
    <text evidence="1">The sequence shown here is derived from an EMBL/GenBank/DDBJ whole genome shotgun (WGS) entry which is preliminary data.</text>
</comment>
<dbReference type="AlphaFoldDB" id="A0A656K4U8"/>
<organism evidence="1 2">
    <name type="scientific">Pseudomonas syringae pv. actinidiae ICMP 19096</name>
    <dbReference type="NCBI Taxonomy" id="1194405"/>
    <lineage>
        <taxon>Bacteria</taxon>
        <taxon>Pseudomonadati</taxon>
        <taxon>Pseudomonadota</taxon>
        <taxon>Gammaproteobacteria</taxon>
        <taxon>Pseudomonadales</taxon>
        <taxon>Pseudomonadaceae</taxon>
        <taxon>Pseudomonas</taxon>
        <taxon>Pseudomonas syringae</taxon>
    </lineage>
</organism>
<gene>
    <name evidence="1" type="ORF">A245_01823</name>
</gene>
<accession>A0A656K4U8</accession>
<name>A0A656K4U8_PSESF</name>
<reference evidence="1 2" key="1">
    <citation type="journal article" date="2013" name="PLoS Pathog.">
        <title>Genomic analysis of the Kiwifruit pathogen Pseudomonas syringae pv. actinidiae provides insight into the origins of an emergent plant disease.</title>
        <authorList>
            <person name="McCann H.C."/>
            <person name="Rikkerink E.H."/>
            <person name="Bertels F."/>
            <person name="Fiers M."/>
            <person name="Lu A."/>
            <person name="Rees-George J."/>
            <person name="Andersen M.T."/>
            <person name="Gleave A.P."/>
            <person name="Haubold B."/>
            <person name="Wohlers M.W."/>
            <person name="Guttman D.S."/>
            <person name="Wang P.W."/>
            <person name="Straub C."/>
            <person name="Vanneste J.L."/>
            <person name="Rainey P.B."/>
            <person name="Templeton M.D."/>
        </authorList>
    </citation>
    <scope>NUCLEOTIDE SEQUENCE [LARGE SCALE GENOMIC DNA]</scope>
    <source>
        <strain evidence="1 2">ICMP 19096</strain>
    </source>
</reference>
<dbReference type="EMBL" id="AOKF01000137">
    <property type="protein sequence ID" value="EPN69413.1"/>
    <property type="molecule type" value="Genomic_DNA"/>
</dbReference>
<dbReference type="Proteomes" id="UP000018849">
    <property type="component" value="Unassembled WGS sequence"/>
</dbReference>
<sequence length="121" mass="12776">MSALCLRKVDPLLAQVSRELGAGQCLSFSAQGQQAELTLLPLIAADDTPAKGVWLNSAVGALCLSDAEALLSLLGDIPLTLGGEQQAWYWQFFNQRLSPTIADLLAPVEPLPQACAELTVG</sequence>
<evidence type="ECO:0000313" key="1">
    <source>
        <dbReference type="EMBL" id="EPN69413.1"/>
    </source>
</evidence>
<protein>
    <submittedName>
        <fullName evidence="1">Type III secretion protein HrcQa</fullName>
    </submittedName>
</protein>
<proteinExistence type="predicted"/>
<feature type="non-terminal residue" evidence="1">
    <location>
        <position position="121"/>
    </location>
</feature>